<name>A0ABQ3VCM6_9CHLR</name>
<dbReference type="SUPFAM" id="SSF54909">
    <property type="entry name" value="Dimeric alpha+beta barrel"/>
    <property type="match status" value="2"/>
</dbReference>
<dbReference type="Gene3D" id="3.30.70.100">
    <property type="match status" value="2"/>
</dbReference>
<comment type="caution">
    <text evidence="1">The sequence shown here is derived from an EMBL/GenBank/DDBJ whole genome shotgun (WGS) entry which is preliminary data.</text>
</comment>
<dbReference type="InterPro" id="IPR011008">
    <property type="entry name" value="Dimeric_a/b-barrel"/>
</dbReference>
<keyword evidence="2" id="KW-1185">Reference proteome</keyword>
<sequence>MSKETSAELSRELDMSARHASEQAEETWCPIIELRQYIHHPGRRDEFIALFDKYFIEEQEHYGAFIPGQFRDRTNPDRFVWLRGFADMQTRRTMLHDFYHVSPLWQAHRTAANDTISDVSNVFLLRPARAATGFCFDPANRPMRDAPEVAGGVIIATIYAFDAPVDPRFVDFFENTMIPLLRKAGATLLGHFVTESAENTYPALPVREGENVFVWFASFADEAASRSYHSALTQSQEWITSIVPALQMWGVSREEALELLPTRRSLLRHRVGGQETRKDFGA</sequence>
<accession>A0ABQ3VCM6</accession>
<dbReference type="Proteomes" id="UP000635565">
    <property type="component" value="Unassembled WGS sequence"/>
</dbReference>
<organism evidence="1 2">
    <name type="scientific">Dictyobacter formicarum</name>
    <dbReference type="NCBI Taxonomy" id="2778368"/>
    <lineage>
        <taxon>Bacteria</taxon>
        <taxon>Bacillati</taxon>
        <taxon>Chloroflexota</taxon>
        <taxon>Ktedonobacteria</taxon>
        <taxon>Ktedonobacterales</taxon>
        <taxon>Dictyobacteraceae</taxon>
        <taxon>Dictyobacter</taxon>
    </lineage>
</organism>
<protein>
    <submittedName>
        <fullName evidence="1">NIPSNAP family containing protein</fullName>
    </submittedName>
</protein>
<dbReference type="EMBL" id="BNJJ01000003">
    <property type="protein sequence ID" value="GHO83231.1"/>
    <property type="molecule type" value="Genomic_DNA"/>
</dbReference>
<gene>
    <name evidence="1" type="ORF">KSZ_12370</name>
</gene>
<evidence type="ECO:0000313" key="1">
    <source>
        <dbReference type="EMBL" id="GHO83231.1"/>
    </source>
</evidence>
<reference evidence="1 2" key="1">
    <citation type="journal article" date="2021" name="Int. J. Syst. Evol. Microbiol.">
        <title>Reticulibacter mediterranei gen. nov., sp. nov., within the new family Reticulibacteraceae fam. nov., and Ktedonospora formicarum gen. nov., sp. nov., Ktedonobacter robiniae sp. nov., Dictyobacter formicarum sp. nov. and Dictyobacter arantiisoli sp. nov., belonging to the class Ktedonobacteria.</title>
        <authorList>
            <person name="Yabe S."/>
            <person name="Zheng Y."/>
            <person name="Wang C.M."/>
            <person name="Sakai Y."/>
            <person name="Abe K."/>
            <person name="Yokota A."/>
            <person name="Donadio S."/>
            <person name="Cavaletti L."/>
            <person name="Monciardini P."/>
        </authorList>
    </citation>
    <scope>NUCLEOTIDE SEQUENCE [LARGE SCALE GENOMIC DNA]</scope>
    <source>
        <strain evidence="1 2">SOSP1-9</strain>
    </source>
</reference>
<proteinExistence type="predicted"/>
<dbReference type="RefSeq" id="WP_201360912.1">
    <property type="nucleotide sequence ID" value="NZ_BNJJ01000003.1"/>
</dbReference>
<evidence type="ECO:0000313" key="2">
    <source>
        <dbReference type="Proteomes" id="UP000635565"/>
    </source>
</evidence>